<dbReference type="Pfam" id="PF01547">
    <property type="entry name" value="SBP_bac_1"/>
    <property type="match status" value="1"/>
</dbReference>
<dbReference type="InterPro" id="IPR006059">
    <property type="entry name" value="SBP"/>
</dbReference>
<sequence>MRLRALAVAVLAVALTAACGGSGSGNGNSNSGGNTTLNFVGPEVPATFQPVIAAFEKDHPTIKVKYTSVPFDQLNSVLQQRLGAKDAGIDVYTVDQSRVASYAARGFLVDLTEHAQDVKDSALPPQYDASTWNDKLWGMPIWTSEQYLFYNKALLAKAGVTPPKSTEKDRWTWEQVTDAAKKAKQTGATWGLLFDQTDRYYQLQPLPESKGAGNGIQGDDLLQPDLTNDGWVSAMTWYGGLFKDGISPRGVDTAQMNPLFAAGKAAFFVGGPWALTAFKQARKEKKLDYGIAPHPYFDGGKVATPTDSWSWGINPASKNQQAALEFLRFASVNAKGNEATIAKVFIAPANKTAFDNYAKQLDAFDPPVTDGAGALMLYELNNTVVHRPRSVGYVQFEDIMLKAFADIRNGADPKPRLETASTELQAAWDRLK</sequence>
<dbReference type="PANTHER" id="PTHR30061:SF50">
    <property type="entry name" value="MALTOSE_MALTODEXTRIN-BINDING PERIPLASMIC PROTEIN"/>
    <property type="match status" value="1"/>
</dbReference>
<feature type="chain" id="PRO_5046202093" evidence="4">
    <location>
        <begin position="21"/>
        <end position="432"/>
    </location>
</feature>
<feature type="signal peptide" evidence="4">
    <location>
        <begin position="1"/>
        <end position="20"/>
    </location>
</feature>
<evidence type="ECO:0000256" key="3">
    <source>
        <dbReference type="ARBA" id="ARBA00022729"/>
    </source>
</evidence>
<evidence type="ECO:0000256" key="2">
    <source>
        <dbReference type="ARBA" id="ARBA00022448"/>
    </source>
</evidence>
<accession>A0ABV7YK07</accession>
<gene>
    <name evidence="5" type="ORF">ACFOUW_27850</name>
</gene>
<evidence type="ECO:0000313" key="6">
    <source>
        <dbReference type="Proteomes" id="UP001595699"/>
    </source>
</evidence>
<dbReference type="SUPFAM" id="SSF53850">
    <property type="entry name" value="Periplasmic binding protein-like II"/>
    <property type="match status" value="1"/>
</dbReference>
<dbReference type="PROSITE" id="PS51257">
    <property type="entry name" value="PROKAR_LIPOPROTEIN"/>
    <property type="match status" value="1"/>
</dbReference>
<evidence type="ECO:0000256" key="1">
    <source>
        <dbReference type="ARBA" id="ARBA00008520"/>
    </source>
</evidence>
<keyword evidence="6" id="KW-1185">Reference proteome</keyword>
<organism evidence="5 6">
    <name type="scientific">Tenggerimyces flavus</name>
    <dbReference type="NCBI Taxonomy" id="1708749"/>
    <lineage>
        <taxon>Bacteria</taxon>
        <taxon>Bacillati</taxon>
        <taxon>Actinomycetota</taxon>
        <taxon>Actinomycetes</taxon>
        <taxon>Propionibacteriales</taxon>
        <taxon>Nocardioidaceae</taxon>
        <taxon>Tenggerimyces</taxon>
    </lineage>
</organism>
<reference evidence="6" key="1">
    <citation type="journal article" date="2019" name="Int. J. Syst. Evol. Microbiol.">
        <title>The Global Catalogue of Microorganisms (GCM) 10K type strain sequencing project: providing services to taxonomists for standard genome sequencing and annotation.</title>
        <authorList>
            <consortium name="The Broad Institute Genomics Platform"/>
            <consortium name="The Broad Institute Genome Sequencing Center for Infectious Disease"/>
            <person name="Wu L."/>
            <person name="Ma J."/>
        </authorList>
    </citation>
    <scope>NUCLEOTIDE SEQUENCE [LARGE SCALE GENOMIC DNA]</scope>
    <source>
        <strain evidence="6">CGMCC 4.7241</strain>
    </source>
</reference>
<keyword evidence="2" id="KW-0813">Transport</keyword>
<comment type="caution">
    <text evidence="5">The sequence shown here is derived from an EMBL/GenBank/DDBJ whole genome shotgun (WGS) entry which is preliminary data.</text>
</comment>
<dbReference type="Gene3D" id="3.40.190.10">
    <property type="entry name" value="Periplasmic binding protein-like II"/>
    <property type="match status" value="1"/>
</dbReference>
<dbReference type="RefSeq" id="WP_205119010.1">
    <property type="nucleotide sequence ID" value="NZ_JAFBCM010000001.1"/>
</dbReference>
<dbReference type="EMBL" id="JBHRZH010000031">
    <property type="protein sequence ID" value="MFC3764684.1"/>
    <property type="molecule type" value="Genomic_DNA"/>
</dbReference>
<protein>
    <submittedName>
        <fullName evidence="5">ABC transporter substrate-binding protein</fullName>
    </submittedName>
</protein>
<comment type="similarity">
    <text evidence="1">Belongs to the bacterial solute-binding protein 1 family.</text>
</comment>
<dbReference type="Proteomes" id="UP001595699">
    <property type="component" value="Unassembled WGS sequence"/>
</dbReference>
<dbReference type="CDD" id="cd13585">
    <property type="entry name" value="PBP2_TMBP_like"/>
    <property type="match status" value="1"/>
</dbReference>
<keyword evidence="3 4" id="KW-0732">Signal</keyword>
<dbReference type="PANTHER" id="PTHR30061">
    <property type="entry name" value="MALTOSE-BINDING PERIPLASMIC PROTEIN"/>
    <property type="match status" value="1"/>
</dbReference>
<name>A0ABV7YK07_9ACTN</name>
<evidence type="ECO:0000256" key="4">
    <source>
        <dbReference type="SAM" id="SignalP"/>
    </source>
</evidence>
<proteinExistence type="inferred from homology"/>
<evidence type="ECO:0000313" key="5">
    <source>
        <dbReference type="EMBL" id="MFC3764684.1"/>
    </source>
</evidence>